<protein>
    <recommendedName>
        <fullName evidence="6">Probable membrane transporter protein</fullName>
    </recommendedName>
</protein>
<gene>
    <name evidence="7" type="ORF">SAMN05444487_11646</name>
</gene>
<comment type="subcellular location">
    <subcellularLocation>
        <location evidence="6">Cell membrane</location>
        <topology evidence="6">Multi-pass membrane protein</topology>
    </subcellularLocation>
    <subcellularLocation>
        <location evidence="1">Membrane</location>
        <topology evidence="1">Multi-pass membrane protein</topology>
    </subcellularLocation>
</comment>
<feature type="transmembrane region" description="Helical" evidence="6">
    <location>
        <begin position="263"/>
        <end position="282"/>
    </location>
</feature>
<evidence type="ECO:0000256" key="3">
    <source>
        <dbReference type="ARBA" id="ARBA00022692"/>
    </source>
</evidence>
<dbReference type="InterPro" id="IPR051598">
    <property type="entry name" value="TSUP/Inactive_protease-like"/>
</dbReference>
<evidence type="ECO:0000256" key="1">
    <source>
        <dbReference type="ARBA" id="ARBA00004141"/>
    </source>
</evidence>
<evidence type="ECO:0000256" key="6">
    <source>
        <dbReference type="RuleBase" id="RU363041"/>
    </source>
</evidence>
<organism evidence="7 8">
    <name type="scientific">Marininema mesophilum</name>
    <dbReference type="NCBI Taxonomy" id="1048340"/>
    <lineage>
        <taxon>Bacteria</taxon>
        <taxon>Bacillati</taxon>
        <taxon>Bacillota</taxon>
        <taxon>Bacilli</taxon>
        <taxon>Bacillales</taxon>
        <taxon>Thermoactinomycetaceae</taxon>
        <taxon>Marininema</taxon>
    </lineage>
</organism>
<dbReference type="PANTHER" id="PTHR43701">
    <property type="entry name" value="MEMBRANE TRANSPORTER PROTEIN MJ0441-RELATED"/>
    <property type="match status" value="1"/>
</dbReference>
<comment type="similarity">
    <text evidence="2 6">Belongs to the 4-toluene sulfonate uptake permease (TSUP) (TC 2.A.102) family.</text>
</comment>
<dbReference type="OrthoDB" id="45564at2"/>
<name>A0A1H3BBS0_9BACL</name>
<accession>A0A1H3BBS0</accession>
<feature type="transmembrane region" description="Helical" evidence="6">
    <location>
        <begin position="102"/>
        <end position="120"/>
    </location>
</feature>
<dbReference type="EMBL" id="FNNQ01000016">
    <property type="protein sequence ID" value="SDX39383.1"/>
    <property type="molecule type" value="Genomic_DNA"/>
</dbReference>
<dbReference type="PANTHER" id="PTHR43701:SF12">
    <property type="entry name" value="MEMBRANE TRANSPORTER PROTEIN YTNM-RELATED"/>
    <property type="match status" value="1"/>
</dbReference>
<feature type="transmembrane region" description="Helical" evidence="6">
    <location>
        <begin position="184"/>
        <end position="201"/>
    </location>
</feature>
<keyword evidence="3 6" id="KW-0812">Transmembrane</keyword>
<keyword evidence="5 6" id="KW-0472">Membrane</keyword>
<feature type="transmembrane region" description="Helical" evidence="6">
    <location>
        <begin position="45"/>
        <end position="63"/>
    </location>
</feature>
<keyword evidence="6" id="KW-1003">Cell membrane</keyword>
<evidence type="ECO:0000256" key="4">
    <source>
        <dbReference type="ARBA" id="ARBA00022989"/>
    </source>
</evidence>
<dbReference type="InterPro" id="IPR002781">
    <property type="entry name" value="TM_pro_TauE-like"/>
</dbReference>
<dbReference type="Proteomes" id="UP000198534">
    <property type="component" value="Unassembled WGS sequence"/>
</dbReference>
<evidence type="ECO:0000256" key="5">
    <source>
        <dbReference type="ARBA" id="ARBA00023136"/>
    </source>
</evidence>
<sequence>MQKLMILALIGLAAQLVDGSLGMAYGATSASLLLAYGVAPAVASASVHIAELVTTAASGYSHWRFGNVDRSIVRGLIIPGAIGAFGGACFLSSLSGDVVKPYIAGFLFLLGVYVFVRFLFVKQNSVSQKTDPPKRRFLIPLGLVAGFADATGGGGWGPLTTPTLLARKGAQPRKVVGSVDTSEFAIALAATVGFLISLGWSQVSWSWVIALMAGGVIAAPIAAWLVRIIPGPLLGVLVGGLIVITNAKTLIGNFDLVTPLGEGLVYTGLIVIWAVGITFIIWKLVKEKKVTLDGGEAVSMEQKPEER</sequence>
<keyword evidence="8" id="KW-1185">Reference proteome</keyword>
<dbReference type="Pfam" id="PF01925">
    <property type="entry name" value="TauE"/>
    <property type="match status" value="1"/>
</dbReference>
<feature type="transmembrane region" description="Helical" evidence="6">
    <location>
        <begin position="75"/>
        <end position="96"/>
    </location>
</feature>
<dbReference type="AlphaFoldDB" id="A0A1H3BBS0"/>
<dbReference type="RefSeq" id="WP_091742264.1">
    <property type="nucleotide sequence ID" value="NZ_FNNQ01000016.1"/>
</dbReference>
<keyword evidence="4 6" id="KW-1133">Transmembrane helix</keyword>
<feature type="transmembrane region" description="Helical" evidence="6">
    <location>
        <begin position="233"/>
        <end position="251"/>
    </location>
</feature>
<proteinExistence type="inferred from homology"/>
<reference evidence="7 8" key="1">
    <citation type="submission" date="2016-10" db="EMBL/GenBank/DDBJ databases">
        <authorList>
            <person name="de Groot N.N."/>
        </authorList>
    </citation>
    <scope>NUCLEOTIDE SEQUENCE [LARGE SCALE GENOMIC DNA]</scope>
    <source>
        <strain evidence="7 8">DSM 45610</strain>
    </source>
</reference>
<dbReference type="GO" id="GO:0005886">
    <property type="term" value="C:plasma membrane"/>
    <property type="evidence" value="ECO:0007669"/>
    <property type="project" value="UniProtKB-SubCell"/>
</dbReference>
<dbReference type="STRING" id="1048340.SAMN05444487_11646"/>
<evidence type="ECO:0000313" key="7">
    <source>
        <dbReference type="EMBL" id="SDX39383.1"/>
    </source>
</evidence>
<evidence type="ECO:0000313" key="8">
    <source>
        <dbReference type="Proteomes" id="UP000198534"/>
    </source>
</evidence>
<evidence type="ECO:0000256" key="2">
    <source>
        <dbReference type="ARBA" id="ARBA00009142"/>
    </source>
</evidence>